<name>A0A8S9Y4R6_APOLU</name>
<gene>
    <name evidence="9" type="ORF">GE061_000492</name>
</gene>
<dbReference type="PROSITE" id="PS50011">
    <property type="entry name" value="PROTEIN_KINASE_DOM"/>
    <property type="match status" value="1"/>
</dbReference>
<evidence type="ECO:0000313" key="9">
    <source>
        <dbReference type="EMBL" id="KAF6216153.1"/>
    </source>
</evidence>
<dbReference type="GO" id="GO:0004674">
    <property type="term" value="F:protein serine/threonine kinase activity"/>
    <property type="evidence" value="ECO:0007669"/>
    <property type="project" value="UniProtKB-KW"/>
</dbReference>
<dbReference type="Gene3D" id="1.10.510.10">
    <property type="entry name" value="Transferase(Phosphotransferase) domain 1"/>
    <property type="match status" value="1"/>
</dbReference>
<feature type="region of interest" description="Disordered" evidence="7">
    <location>
        <begin position="404"/>
        <end position="439"/>
    </location>
</feature>
<dbReference type="PANTHER" id="PTHR45832:SF22">
    <property type="entry name" value="SERINE_THREONINE-PROTEIN KINASE SAMKA-RELATED"/>
    <property type="match status" value="1"/>
</dbReference>
<dbReference type="Proteomes" id="UP000466442">
    <property type="component" value="Linkage Group LG1"/>
</dbReference>
<dbReference type="InterPro" id="IPR008271">
    <property type="entry name" value="Ser/Thr_kinase_AS"/>
</dbReference>
<dbReference type="InterPro" id="IPR011009">
    <property type="entry name" value="Kinase-like_dom_sf"/>
</dbReference>
<keyword evidence="6" id="KW-0808">Transferase</keyword>
<evidence type="ECO:0000259" key="8">
    <source>
        <dbReference type="PROSITE" id="PS50011"/>
    </source>
</evidence>
<dbReference type="EC" id="2.7.11.1" evidence="2"/>
<accession>A0A8S9Y4R6</accession>
<protein>
    <recommendedName>
        <fullName evidence="2">non-specific serine/threonine protein kinase</fullName>
        <ecNumber evidence="2">2.7.11.1</ecNumber>
    </recommendedName>
</protein>
<feature type="binding site" evidence="5">
    <location>
        <position position="115"/>
    </location>
    <ligand>
        <name>ATP</name>
        <dbReference type="ChEBI" id="CHEBI:30616"/>
    </ligand>
</feature>
<evidence type="ECO:0000256" key="3">
    <source>
        <dbReference type="ARBA" id="ARBA00022741"/>
    </source>
</evidence>
<feature type="compositionally biased region" description="Acidic residues" evidence="7">
    <location>
        <begin position="411"/>
        <end position="424"/>
    </location>
</feature>
<sequence length="439" mass="50397">MVQAYPGKENGSKACSGRSKEVVPSQKFNPMQQKISNGKRSKVDFCSESQRKTKEALKKNDTESKRRRESRVTLPSIEWPINDLGYEIYDIIGRGGNAIVNLARCISNNKLCAIKRVILHSRRLGSVIDEVHTMSSVHHANLASFHTSFIYETELWIVFDYYHFGSLEDIMQRNVGDTNVPELFSERMIASVIGDVIRGLVYLHHYAFVHLDIKPGNILLREDGNAVLADFGSARNINDQSPGIVTTLAFRAPELVSSTSVTCRADIWSIGMTAVNLSGESINNMMKSPTELLELYREFARYSELFRWVTTSCLLLNPLQRNTAWLLLDHEFFEKPMKKKKIVKLVSMLPERKHTWKREQPPYTCYSDARRFGRVKFLMKHYYQEIEETTKGWLMDTPPSISAPFPTICNDEGENEWDNIGEESDTQRIDQETNHEEED</sequence>
<dbReference type="AlphaFoldDB" id="A0A8S9Y4R6"/>
<dbReference type="Gene3D" id="3.30.200.20">
    <property type="entry name" value="Phosphorylase Kinase, domain 1"/>
    <property type="match status" value="1"/>
</dbReference>
<evidence type="ECO:0000256" key="1">
    <source>
        <dbReference type="ARBA" id="ARBA00008874"/>
    </source>
</evidence>
<dbReference type="InterPro" id="IPR000719">
    <property type="entry name" value="Prot_kinase_dom"/>
</dbReference>
<evidence type="ECO:0000256" key="5">
    <source>
        <dbReference type="PROSITE-ProRule" id="PRU10141"/>
    </source>
</evidence>
<reference evidence="9" key="1">
    <citation type="journal article" date="2021" name="Mol. Ecol. Resour.">
        <title>Apolygus lucorum genome provides insights into omnivorousness and mesophyll feeding.</title>
        <authorList>
            <person name="Liu Y."/>
            <person name="Liu H."/>
            <person name="Wang H."/>
            <person name="Huang T."/>
            <person name="Liu B."/>
            <person name="Yang B."/>
            <person name="Yin L."/>
            <person name="Li B."/>
            <person name="Zhang Y."/>
            <person name="Zhang S."/>
            <person name="Jiang F."/>
            <person name="Zhang X."/>
            <person name="Ren Y."/>
            <person name="Wang B."/>
            <person name="Wang S."/>
            <person name="Lu Y."/>
            <person name="Wu K."/>
            <person name="Fan W."/>
            <person name="Wang G."/>
        </authorList>
    </citation>
    <scope>NUCLEOTIDE SEQUENCE</scope>
    <source>
        <strain evidence="9">12Hb</strain>
    </source>
</reference>
<feature type="compositionally biased region" description="Basic and acidic residues" evidence="7">
    <location>
        <begin position="41"/>
        <end position="66"/>
    </location>
</feature>
<keyword evidence="6" id="KW-0418">Kinase</keyword>
<evidence type="ECO:0000256" key="2">
    <source>
        <dbReference type="ARBA" id="ARBA00012513"/>
    </source>
</evidence>
<keyword evidence="6" id="KW-0723">Serine/threonine-protein kinase</keyword>
<evidence type="ECO:0000256" key="4">
    <source>
        <dbReference type="ARBA" id="ARBA00022840"/>
    </source>
</evidence>
<dbReference type="GO" id="GO:0005524">
    <property type="term" value="F:ATP binding"/>
    <property type="evidence" value="ECO:0007669"/>
    <property type="project" value="UniProtKB-UniRule"/>
</dbReference>
<keyword evidence="4 5" id="KW-0067">ATP-binding</keyword>
<feature type="compositionally biased region" description="Basic and acidic residues" evidence="7">
    <location>
        <begin position="425"/>
        <end position="439"/>
    </location>
</feature>
<evidence type="ECO:0000313" key="10">
    <source>
        <dbReference type="Proteomes" id="UP000466442"/>
    </source>
</evidence>
<organism evidence="9 10">
    <name type="scientific">Apolygus lucorum</name>
    <name type="common">Small green plant bug</name>
    <name type="synonym">Lygocoris lucorum</name>
    <dbReference type="NCBI Taxonomy" id="248454"/>
    <lineage>
        <taxon>Eukaryota</taxon>
        <taxon>Metazoa</taxon>
        <taxon>Ecdysozoa</taxon>
        <taxon>Arthropoda</taxon>
        <taxon>Hexapoda</taxon>
        <taxon>Insecta</taxon>
        <taxon>Pterygota</taxon>
        <taxon>Neoptera</taxon>
        <taxon>Paraneoptera</taxon>
        <taxon>Hemiptera</taxon>
        <taxon>Heteroptera</taxon>
        <taxon>Panheteroptera</taxon>
        <taxon>Cimicomorpha</taxon>
        <taxon>Miridae</taxon>
        <taxon>Mirini</taxon>
        <taxon>Apolygus</taxon>
    </lineage>
</organism>
<keyword evidence="10" id="KW-1185">Reference proteome</keyword>
<feature type="domain" description="Protein kinase" evidence="8">
    <location>
        <begin position="86"/>
        <end position="333"/>
    </location>
</feature>
<dbReference type="InterPro" id="IPR017441">
    <property type="entry name" value="Protein_kinase_ATP_BS"/>
</dbReference>
<keyword evidence="3 5" id="KW-0547">Nucleotide-binding</keyword>
<comment type="caution">
    <text evidence="9">The sequence shown here is derived from an EMBL/GenBank/DDBJ whole genome shotgun (WGS) entry which is preliminary data.</text>
</comment>
<dbReference type="SMART" id="SM00220">
    <property type="entry name" value="S_TKc"/>
    <property type="match status" value="1"/>
</dbReference>
<dbReference type="OrthoDB" id="8693905at2759"/>
<feature type="compositionally biased region" description="Polar residues" evidence="7">
    <location>
        <begin position="26"/>
        <end position="38"/>
    </location>
</feature>
<comment type="similarity">
    <text evidence="1">Belongs to the protein kinase superfamily. STE Ser/Thr protein kinase family. STE20 subfamily.</text>
</comment>
<dbReference type="InterPro" id="IPR051931">
    <property type="entry name" value="PAK3-like"/>
</dbReference>
<dbReference type="Pfam" id="PF00069">
    <property type="entry name" value="Pkinase"/>
    <property type="match status" value="1"/>
</dbReference>
<dbReference type="PROSITE" id="PS00108">
    <property type="entry name" value="PROTEIN_KINASE_ST"/>
    <property type="match status" value="1"/>
</dbReference>
<dbReference type="SUPFAM" id="SSF56112">
    <property type="entry name" value="Protein kinase-like (PK-like)"/>
    <property type="match status" value="1"/>
</dbReference>
<feature type="region of interest" description="Disordered" evidence="7">
    <location>
        <begin position="1"/>
        <end position="69"/>
    </location>
</feature>
<dbReference type="EMBL" id="WIXP02000001">
    <property type="protein sequence ID" value="KAF6216153.1"/>
    <property type="molecule type" value="Genomic_DNA"/>
</dbReference>
<dbReference type="PANTHER" id="PTHR45832">
    <property type="entry name" value="SERINE/THREONINE-PROTEIN KINASE SAMKA-RELATED-RELATED"/>
    <property type="match status" value="1"/>
</dbReference>
<dbReference type="PROSITE" id="PS00107">
    <property type="entry name" value="PROTEIN_KINASE_ATP"/>
    <property type="match status" value="1"/>
</dbReference>
<proteinExistence type="inferred from homology"/>
<evidence type="ECO:0000256" key="7">
    <source>
        <dbReference type="SAM" id="MobiDB-lite"/>
    </source>
</evidence>
<evidence type="ECO:0000256" key="6">
    <source>
        <dbReference type="RuleBase" id="RU000304"/>
    </source>
</evidence>